<dbReference type="EMBL" id="QFFN01000030">
    <property type="protein sequence ID" value="PWG59237.1"/>
    <property type="molecule type" value="Genomic_DNA"/>
</dbReference>
<organism evidence="1 2">
    <name type="scientific">Bifidobacterium catulorum</name>
    <dbReference type="NCBI Taxonomy" id="1630173"/>
    <lineage>
        <taxon>Bacteria</taxon>
        <taxon>Bacillati</taxon>
        <taxon>Actinomycetota</taxon>
        <taxon>Actinomycetes</taxon>
        <taxon>Bifidobacteriales</taxon>
        <taxon>Bifidobacteriaceae</taxon>
        <taxon>Bifidobacterium</taxon>
    </lineage>
</organism>
<reference evidence="1 2" key="1">
    <citation type="journal article" date="2018" name="Int. J. Syst. Evol. Microbiol.">
        <title>Bifidobacterium catulorum sp. nov., a novel taxon from the faeces of the baby common marmoset (Callithrix jacchus).</title>
        <authorList>
            <person name="Modesto M."/>
            <person name="Michelini S."/>
            <person name="Oki K."/>
            <person name="Biavati B."/>
            <person name="Watanabe K."/>
            <person name="Mattarelli P."/>
        </authorList>
    </citation>
    <scope>NUCLEOTIDE SEQUENCE [LARGE SCALE GENOMIC DNA]</scope>
    <source>
        <strain evidence="1 2">MRM 8.19</strain>
    </source>
</reference>
<dbReference type="OrthoDB" id="3240362at2"/>
<name>A0A2U2MQV6_9BIFI</name>
<dbReference type="Proteomes" id="UP000245753">
    <property type="component" value="Unassembled WGS sequence"/>
</dbReference>
<keyword evidence="2" id="KW-1185">Reference proteome</keyword>
<sequence>MRVFHFVCALVFLAASLVGSLVLRTQMVEDSFAITETQQSIGRLTQDIQERQTKLDSLQASLPNKAQKLGMVPGTDSLTIDLDGYDAAGNAAKGNK</sequence>
<proteinExistence type="predicted"/>
<evidence type="ECO:0008006" key="3">
    <source>
        <dbReference type="Google" id="ProtNLM"/>
    </source>
</evidence>
<comment type="caution">
    <text evidence="1">The sequence shown here is derived from an EMBL/GenBank/DDBJ whole genome shotgun (WGS) entry which is preliminary data.</text>
</comment>
<evidence type="ECO:0000313" key="1">
    <source>
        <dbReference type="EMBL" id="PWG59237.1"/>
    </source>
</evidence>
<gene>
    <name evidence="1" type="ORF">DF200_08755</name>
</gene>
<protein>
    <recommendedName>
        <fullName evidence="3">Cell division protein FtsL</fullName>
    </recommendedName>
</protein>
<accession>A0A2U2MQV6</accession>
<evidence type="ECO:0000313" key="2">
    <source>
        <dbReference type="Proteomes" id="UP000245753"/>
    </source>
</evidence>
<dbReference type="AlphaFoldDB" id="A0A2U2MQV6"/>